<evidence type="ECO:0000313" key="1">
    <source>
        <dbReference type="EMBL" id="CEM61430.1"/>
    </source>
</evidence>
<organism evidence="1 2">
    <name type="scientific">Treponema phagedenis</name>
    <dbReference type="NCBI Taxonomy" id="162"/>
    <lineage>
        <taxon>Bacteria</taxon>
        <taxon>Pseudomonadati</taxon>
        <taxon>Spirochaetota</taxon>
        <taxon>Spirochaetia</taxon>
        <taxon>Spirochaetales</taxon>
        <taxon>Treponemataceae</taxon>
        <taxon>Treponema</taxon>
    </lineage>
</organism>
<gene>
    <name evidence="1" type="ORF">TPHV1_190037</name>
</gene>
<name>A0A0B7GWT6_TREPH</name>
<keyword evidence="2" id="KW-1185">Reference proteome</keyword>
<dbReference type="EMBL" id="CDNC01000011">
    <property type="protein sequence ID" value="CEM61430.1"/>
    <property type="molecule type" value="Genomic_DNA"/>
</dbReference>
<protein>
    <submittedName>
        <fullName evidence="1">Uncharacterized protein</fullName>
    </submittedName>
</protein>
<dbReference type="AlphaFoldDB" id="A0A0B7GWT6"/>
<evidence type="ECO:0000313" key="2">
    <source>
        <dbReference type="Proteomes" id="UP000042527"/>
    </source>
</evidence>
<sequence length="41" mass="4804">MLYVPHALDFISDLVLYANNLQNIIGIIHEALYRIFSDCFF</sequence>
<dbReference type="Proteomes" id="UP000042527">
    <property type="component" value="Unassembled WGS sequence"/>
</dbReference>
<proteinExistence type="predicted"/>
<reference evidence="2" key="1">
    <citation type="submission" date="2015-01" db="EMBL/GenBank/DDBJ databases">
        <authorList>
            <person name="Manzoor Shahid"/>
            <person name="Zubair Saima"/>
        </authorList>
    </citation>
    <scope>NUCLEOTIDE SEQUENCE [LARGE SCALE GENOMIC DNA]</scope>
    <source>
        <strain evidence="2">V1</strain>
    </source>
</reference>
<accession>A0A0B7GWT6</accession>